<proteinExistence type="evidence at transcript level"/>
<dbReference type="EMBL" id="AK138367">
    <property type="protein sequence ID" value="BAE23634.1"/>
    <property type="molecule type" value="mRNA"/>
</dbReference>
<feature type="region of interest" description="Disordered" evidence="1">
    <location>
        <begin position="1"/>
        <end position="106"/>
    </location>
</feature>
<evidence type="ECO:0000256" key="1">
    <source>
        <dbReference type="SAM" id="MobiDB-lite"/>
    </source>
</evidence>
<accession>Q3UUJ1</accession>
<gene>
    <name evidence="3" type="primary">A830092H15Rik</name>
    <name evidence="3" type="synonym">Nlgn1</name>
</gene>
<evidence type="ECO:0000313" key="3">
    <source>
        <dbReference type="MGI" id="MGI:3698881"/>
    </source>
</evidence>
<reference evidence="2" key="1">
    <citation type="journal article" date="1999" name="Methods Enzymol.">
        <title>High-efficiency full-length cDNA cloning.</title>
        <authorList>
            <person name="Carninci P."/>
            <person name="Hayashizaki Y."/>
        </authorList>
    </citation>
    <scope>NUCLEOTIDE SEQUENCE</scope>
    <source>
        <strain evidence="2">C57BL/6J</strain>
        <tissue evidence="2">Hypothalamus</tissue>
    </source>
</reference>
<reference evidence="2" key="5">
    <citation type="journal article" date="2002" name="Nature">
        <title>Analysis of the mouse transcriptome based on functional annotation of 60,770 full-length cDNAs.</title>
        <authorList>
            <consortium name="The FANTOM Consortium and the RIKEN Genome Exploration Research Group Phase I and II Team"/>
        </authorList>
    </citation>
    <scope>NUCLEOTIDE SEQUENCE</scope>
    <source>
        <strain evidence="2">C57BL/6J</strain>
        <tissue evidence="2">Hypothalamus</tissue>
    </source>
</reference>
<dbReference type="AGR" id="MGI:3698881"/>
<reference evidence="2" key="3">
    <citation type="journal article" date="2000" name="Genome Res.">
        <title>RIKEN integrated sequence analysis (RISA) system--384-format sequencing pipeline with 384 multicapillary sequencer.</title>
        <authorList>
            <person name="Shibata K."/>
            <person name="Itoh M."/>
            <person name="Aizawa K."/>
            <person name="Nagaoka S."/>
            <person name="Sasaki N."/>
            <person name="Carninci P."/>
            <person name="Konno H."/>
            <person name="Akiyama J."/>
            <person name="Nishi K."/>
            <person name="Kitsunai T."/>
            <person name="Tashiro H."/>
            <person name="Itoh M."/>
            <person name="Sumi N."/>
            <person name="Ishii Y."/>
            <person name="Nakamura S."/>
            <person name="Hazama M."/>
            <person name="Nishine T."/>
            <person name="Harada A."/>
            <person name="Yamamoto R."/>
            <person name="Matsumoto H."/>
            <person name="Sakaguchi S."/>
            <person name="Ikegami T."/>
            <person name="Kashiwagi K."/>
            <person name="Fujiwake S."/>
            <person name="Inoue K."/>
            <person name="Togawa Y."/>
            <person name="Izawa M."/>
            <person name="Ohara E."/>
            <person name="Watahiki M."/>
            <person name="Yoneda Y."/>
            <person name="Ishikawa T."/>
            <person name="Ozawa K."/>
            <person name="Tanaka T."/>
            <person name="Matsuura S."/>
            <person name="Kawai J."/>
            <person name="Okazaki Y."/>
            <person name="Muramatsu M."/>
            <person name="Inoue Y."/>
            <person name="Kira A."/>
            <person name="Hayashizaki Y."/>
        </authorList>
    </citation>
    <scope>NUCLEOTIDE SEQUENCE</scope>
    <source>
        <strain evidence="2">C57BL/6J</strain>
        <tissue evidence="2">Hypothalamus</tissue>
    </source>
</reference>
<reference evidence="2" key="4">
    <citation type="journal article" date="2001" name="Nature">
        <title>Functional annotation of a full-length mouse cDNA collection.</title>
        <authorList>
            <consortium name="The RIKEN Genome Exploration Research Group Phase II Team and the FANTOM Consortium"/>
        </authorList>
    </citation>
    <scope>NUCLEOTIDE SEQUENCE</scope>
    <source>
        <strain evidence="2">C57BL/6J</strain>
        <tissue evidence="2">Hypothalamus</tissue>
    </source>
</reference>
<reference evidence="2" key="7">
    <citation type="journal article" date="2005" name="Science">
        <title>The Transcriptional Landscape of the Mammalian Genome.</title>
        <authorList>
            <consortium name="The FANTOM Consortium"/>
            <consortium name="Riken Genome Exploration Research Group and Genome Science Group (Genome Network Project Core Group)"/>
        </authorList>
    </citation>
    <scope>NUCLEOTIDE SEQUENCE</scope>
    <source>
        <strain evidence="2">C57BL/6J</strain>
        <tissue evidence="2">Hypothalamus</tissue>
    </source>
</reference>
<feature type="compositionally biased region" description="Basic residues" evidence="1">
    <location>
        <begin position="31"/>
        <end position="43"/>
    </location>
</feature>
<reference evidence="2" key="6">
    <citation type="submission" date="2004-03" db="EMBL/GenBank/DDBJ databases">
        <authorList>
            <person name="Arakawa T."/>
            <person name="Carninci P."/>
            <person name="Fukuda S."/>
            <person name="Hashizume W."/>
            <person name="Hayashida K."/>
            <person name="Hori F."/>
            <person name="Iida J."/>
            <person name="Imamura K."/>
            <person name="Imotani K."/>
            <person name="Itoh M."/>
            <person name="Kanagawa S."/>
            <person name="Kawai J."/>
            <person name="Kojima M."/>
            <person name="Konno H."/>
            <person name="Murata M."/>
            <person name="Nakamura M."/>
            <person name="Ninomiya N."/>
            <person name="Nishiyori H."/>
            <person name="Nomura K."/>
            <person name="Ohno M."/>
            <person name="Sakazume N."/>
            <person name="Sano H."/>
            <person name="Sasaki D."/>
            <person name="Shibata K."/>
            <person name="Shiraki T."/>
            <person name="Tagami M."/>
            <person name="Tagami Y."/>
            <person name="Waki K."/>
            <person name="Watahiki A."/>
            <person name="Muramatsu M."/>
            <person name="Hayashizaki Y."/>
        </authorList>
    </citation>
    <scope>NUCLEOTIDE SEQUENCE</scope>
    <source>
        <strain evidence="2">C57BL/6J</strain>
        <tissue evidence="2">Hypothalamus</tissue>
    </source>
</reference>
<dbReference type="MGI" id="MGI:3698881">
    <property type="gene designation" value="A830092H15Rik"/>
</dbReference>
<reference evidence="2" key="2">
    <citation type="journal article" date="2000" name="Genome Res.">
        <title>Normalization and subtraction of cap-trapper-selected cDNAs to prepare full-length cDNA libraries for rapid discovery of new genes.</title>
        <authorList>
            <person name="Carninci P."/>
            <person name="Shibata Y."/>
            <person name="Hayatsu N."/>
            <person name="Sugahara Y."/>
            <person name="Shibata K."/>
            <person name="Itoh M."/>
            <person name="Konno H."/>
            <person name="Okazaki Y."/>
            <person name="Muramatsu M."/>
            <person name="Hayashizaki Y."/>
        </authorList>
    </citation>
    <scope>NUCLEOTIDE SEQUENCE</scope>
    <source>
        <strain evidence="2">C57BL/6J</strain>
        <tissue evidence="2">Hypothalamus</tissue>
    </source>
</reference>
<sequence>MKGCQGQGCTRRRREAKASRGRWGVAGCGRGRVRASPPRKMHVLGHPAGRRTEGAGCNVENAHREGAQNRRFAKCQGQTGRGGGRRLAEDQEQREEPTSPSKGLFG</sequence>
<reference evidence="2" key="8">
    <citation type="journal article" date="2005" name="Science">
        <title>Antisense Transcription in the Mammalian Transcriptome.</title>
        <authorList>
            <consortium name="RIKEN Genome Exploration Research Group and Genome Science Group (Genome Network Project Core Group) and the FANTOM Consortium"/>
        </authorList>
    </citation>
    <scope>NUCLEOTIDE SEQUENCE</scope>
    <source>
        <strain evidence="2">C57BL/6J</strain>
        <tissue evidence="2">Hypothalamus</tissue>
    </source>
</reference>
<evidence type="ECO:0000313" key="2">
    <source>
        <dbReference type="EMBL" id="BAE23634.1"/>
    </source>
</evidence>
<name>Q3UUJ1_MOUSE</name>
<protein>
    <submittedName>
        <fullName evidence="2">Uncharacterized protein</fullName>
    </submittedName>
</protein>
<organism evidence="2">
    <name type="scientific">Mus musculus</name>
    <name type="common">Mouse</name>
    <dbReference type="NCBI Taxonomy" id="10090"/>
    <lineage>
        <taxon>Eukaryota</taxon>
        <taxon>Metazoa</taxon>
        <taxon>Chordata</taxon>
        <taxon>Craniata</taxon>
        <taxon>Vertebrata</taxon>
        <taxon>Euteleostomi</taxon>
        <taxon>Mammalia</taxon>
        <taxon>Eutheria</taxon>
        <taxon>Euarchontoglires</taxon>
        <taxon>Glires</taxon>
        <taxon>Rodentia</taxon>
        <taxon>Myomorpha</taxon>
        <taxon>Muroidea</taxon>
        <taxon>Muridae</taxon>
        <taxon>Murinae</taxon>
        <taxon>Mus</taxon>
        <taxon>Mus</taxon>
    </lineage>
</organism>
<dbReference type="AlphaFoldDB" id="Q3UUJ1"/>
<feature type="compositionally biased region" description="Basic and acidic residues" evidence="1">
    <location>
        <begin position="86"/>
        <end position="97"/>
    </location>
</feature>